<dbReference type="OrthoDB" id="9780724at2"/>
<accession>W7YBZ9</accession>
<evidence type="ECO:0000313" key="3">
    <source>
        <dbReference type="Proteomes" id="UP000019402"/>
    </source>
</evidence>
<comment type="caution">
    <text evidence="2">The sequence shown here is derived from an EMBL/GenBank/DDBJ whole genome shotgun (WGS) entry which is preliminary data.</text>
</comment>
<dbReference type="AlphaFoldDB" id="W7YBZ9"/>
<evidence type="ECO:0000259" key="1">
    <source>
        <dbReference type="PROSITE" id="PS50878"/>
    </source>
</evidence>
<proteinExistence type="predicted"/>
<sequence length="212" mass="25142">MYKLGLKLNKDKSQIGSISTPFSFLGYQFKGTKLTLSEKQISKFITRISGKFTWFKRGIENPESRPDWLIKDVELFKEAFINELNEKITGAKAGKKRYGWLFYFIEIDDLTLLYRIDTIIRNQFKNLDDFDNKPPKELKSIVKAYFDIKFKNGNNYVHNYNDYETVAEKRRFLVSRGKLNPTGAYTKEQIERAFERYKNKRISILDKDIGYY</sequence>
<protein>
    <recommendedName>
        <fullName evidence="1">Reverse transcriptase domain-containing protein</fullName>
    </recommendedName>
</protein>
<dbReference type="Proteomes" id="UP000019402">
    <property type="component" value="Unassembled WGS sequence"/>
</dbReference>
<feature type="domain" description="Reverse transcriptase" evidence="1">
    <location>
        <begin position="1"/>
        <end position="29"/>
    </location>
</feature>
<reference evidence="2 3" key="1">
    <citation type="journal article" date="2014" name="Genome Announc.">
        <title>Draft Genome Sequence of Cytophaga fermentans JCM 21142T, a Facultative Anaerobe Isolated from Marine Mud.</title>
        <authorList>
            <person name="Starns D."/>
            <person name="Oshima K."/>
            <person name="Suda W."/>
            <person name="Iino T."/>
            <person name="Yuki M."/>
            <person name="Inoue J."/>
            <person name="Kitamura K."/>
            <person name="Iida T."/>
            <person name="Darby A."/>
            <person name="Hattori M."/>
            <person name="Ohkuma M."/>
        </authorList>
    </citation>
    <scope>NUCLEOTIDE SEQUENCE [LARGE SCALE GENOMIC DNA]</scope>
    <source>
        <strain evidence="2 3">JCM 21142</strain>
    </source>
</reference>
<organism evidence="2 3">
    <name type="scientific">Saccharicrinis fermentans DSM 9555 = JCM 21142</name>
    <dbReference type="NCBI Taxonomy" id="869213"/>
    <lineage>
        <taxon>Bacteria</taxon>
        <taxon>Pseudomonadati</taxon>
        <taxon>Bacteroidota</taxon>
        <taxon>Bacteroidia</taxon>
        <taxon>Marinilabiliales</taxon>
        <taxon>Marinilabiliaceae</taxon>
        <taxon>Saccharicrinis</taxon>
    </lineage>
</organism>
<dbReference type="STRING" id="869213.GCA_000517085_04626"/>
<dbReference type="InterPro" id="IPR000477">
    <property type="entry name" value="RT_dom"/>
</dbReference>
<dbReference type="PROSITE" id="PS50878">
    <property type="entry name" value="RT_POL"/>
    <property type="match status" value="1"/>
</dbReference>
<dbReference type="eggNOG" id="COG3344">
    <property type="taxonomic scope" value="Bacteria"/>
</dbReference>
<dbReference type="EMBL" id="BAMD01000196">
    <property type="protein sequence ID" value="GAF05987.1"/>
    <property type="molecule type" value="Genomic_DNA"/>
</dbReference>
<dbReference type="RefSeq" id="WP_044214526.1">
    <property type="nucleotide sequence ID" value="NZ_BAMD01000196.1"/>
</dbReference>
<gene>
    <name evidence="2" type="ORF">JCM21142_134753</name>
</gene>
<keyword evidence="3" id="KW-1185">Reference proteome</keyword>
<name>W7YBZ9_9BACT</name>
<evidence type="ECO:0000313" key="2">
    <source>
        <dbReference type="EMBL" id="GAF05987.1"/>
    </source>
</evidence>